<evidence type="ECO:0000256" key="3">
    <source>
        <dbReference type="ARBA" id="ARBA00022679"/>
    </source>
</evidence>
<dbReference type="HOGENOM" id="CLU_021322_0_1_9"/>
<dbReference type="GO" id="GO:0008173">
    <property type="term" value="F:RNA methyltransferase activity"/>
    <property type="evidence" value="ECO:0007669"/>
    <property type="project" value="InterPro"/>
</dbReference>
<dbReference type="SUPFAM" id="SSF75217">
    <property type="entry name" value="alpha/beta knot"/>
    <property type="match status" value="1"/>
</dbReference>
<evidence type="ECO:0000313" key="5">
    <source>
        <dbReference type="EMBL" id="ADL11695.1"/>
    </source>
</evidence>
<dbReference type="GO" id="GO:0005829">
    <property type="term" value="C:cytosol"/>
    <property type="evidence" value="ECO:0007669"/>
    <property type="project" value="TreeGrafter"/>
</dbReference>
<dbReference type="CDD" id="cd18103">
    <property type="entry name" value="SpoU-like_RlmB"/>
    <property type="match status" value="1"/>
</dbReference>
<dbReference type="InterPro" id="IPR004441">
    <property type="entry name" value="rRNA_MeTrfase_TrmH"/>
</dbReference>
<keyword evidence="2 5" id="KW-0489">Methyltransferase</keyword>
<accession>D9QTD1</accession>
<dbReference type="InterPro" id="IPR029028">
    <property type="entry name" value="Alpha/beta_knot_MTases"/>
</dbReference>
<dbReference type="SMART" id="SM00967">
    <property type="entry name" value="SpoU_sub_bind"/>
    <property type="match status" value="1"/>
</dbReference>
<name>D9QTD1_ACEAZ</name>
<dbReference type="RefSeq" id="WP_013277142.1">
    <property type="nucleotide sequence ID" value="NC_014378.1"/>
</dbReference>
<keyword evidence="6" id="KW-1185">Reference proteome</keyword>
<dbReference type="InterPro" id="IPR001537">
    <property type="entry name" value="SpoU_MeTrfase"/>
</dbReference>
<dbReference type="InterPro" id="IPR029064">
    <property type="entry name" value="Ribosomal_eL30-like_sf"/>
</dbReference>
<dbReference type="GO" id="GO:0032259">
    <property type="term" value="P:methylation"/>
    <property type="evidence" value="ECO:0007669"/>
    <property type="project" value="UniProtKB-KW"/>
</dbReference>
<gene>
    <name evidence="5" type="ordered locus">Acear_0144</name>
</gene>
<dbReference type="Pfam" id="PF00588">
    <property type="entry name" value="SpoU_methylase"/>
    <property type="match status" value="1"/>
</dbReference>
<dbReference type="Proteomes" id="UP000001661">
    <property type="component" value="Chromosome"/>
</dbReference>
<feature type="domain" description="RNA 2-O ribose methyltransferase substrate binding" evidence="4">
    <location>
        <begin position="3"/>
        <end position="76"/>
    </location>
</feature>
<evidence type="ECO:0000313" key="6">
    <source>
        <dbReference type="Proteomes" id="UP000001661"/>
    </source>
</evidence>
<dbReference type="GO" id="GO:0006396">
    <property type="term" value="P:RNA processing"/>
    <property type="evidence" value="ECO:0007669"/>
    <property type="project" value="InterPro"/>
</dbReference>
<dbReference type="OrthoDB" id="9794400at2"/>
<dbReference type="InterPro" id="IPR029026">
    <property type="entry name" value="tRNA_m1G_MTases_N"/>
</dbReference>
<dbReference type="InterPro" id="IPR013123">
    <property type="entry name" value="SpoU_subst-bd"/>
</dbReference>
<dbReference type="eggNOG" id="COG0566">
    <property type="taxonomic scope" value="Bacteria"/>
</dbReference>
<organism evidence="5 6">
    <name type="scientific">Acetohalobium arabaticum (strain ATCC 49924 / DSM 5501 / Z-7288)</name>
    <dbReference type="NCBI Taxonomy" id="574087"/>
    <lineage>
        <taxon>Bacteria</taxon>
        <taxon>Bacillati</taxon>
        <taxon>Bacillota</taxon>
        <taxon>Clostridia</taxon>
        <taxon>Halanaerobiales</taxon>
        <taxon>Halobacteroidaceae</taxon>
        <taxon>Acetohalobium</taxon>
    </lineage>
</organism>
<dbReference type="STRING" id="574087.Acear_0144"/>
<comment type="similarity">
    <text evidence="1">Belongs to the class IV-like SAM-binding methyltransferase superfamily. RNA methyltransferase TrmH family.</text>
</comment>
<dbReference type="Gene3D" id="3.30.1330.30">
    <property type="match status" value="1"/>
</dbReference>
<proteinExistence type="inferred from homology"/>
<dbReference type="PANTHER" id="PTHR46429">
    <property type="entry name" value="23S RRNA (GUANOSINE-2'-O-)-METHYLTRANSFERASE RLMB"/>
    <property type="match status" value="1"/>
</dbReference>
<sequence>MKKIEGRNPVMEALKSERRIDEILIYQNAEGVNELLKKAKAEGIKLKRVAKEKLDNLADSYSHQGVIAFGEPIKYLSLDQLIDKAYNKTDDPLFILLDEIKDPHNFGSILRTADAVGAQGVIIPKRRSVGLTSAVGKASAGAIEHIPVAQVTNLVRAMEELKENRFWIAGADMEAEGFCYQQDLTGPLGIVIGSEGAGMRRLVKERCDFLIKLPMKGRINSLNAAVAGAVLMYEALRQRNYSD</sequence>
<dbReference type="GO" id="GO:0003723">
    <property type="term" value="F:RNA binding"/>
    <property type="evidence" value="ECO:0007669"/>
    <property type="project" value="InterPro"/>
</dbReference>
<keyword evidence="3 5" id="KW-0808">Transferase</keyword>
<evidence type="ECO:0000256" key="2">
    <source>
        <dbReference type="ARBA" id="ARBA00022603"/>
    </source>
</evidence>
<reference evidence="5 6" key="1">
    <citation type="journal article" date="2010" name="Stand. Genomic Sci.">
        <title>Complete genome sequence of Acetohalobium arabaticum type strain (Z-7288).</title>
        <authorList>
            <person name="Sikorski J."/>
            <person name="Lapidus A."/>
            <person name="Chertkov O."/>
            <person name="Lucas S."/>
            <person name="Copeland A."/>
            <person name="Glavina Del Rio T."/>
            <person name="Nolan M."/>
            <person name="Tice H."/>
            <person name="Cheng J.F."/>
            <person name="Han C."/>
            <person name="Brambilla E."/>
            <person name="Pitluck S."/>
            <person name="Liolios K."/>
            <person name="Ivanova N."/>
            <person name="Mavromatis K."/>
            <person name="Mikhailova N."/>
            <person name="Pati A."/>
            <person name="Bruce D."/>
            <person name="Detter C."/>
            <person name="Tapia R."/>
            <person name="Goodwin L."/>
            <person name="Chen A."/>
            <person name="Palaniappan K."/>
            <person name="Land M."/>
            <person name="Hauser L."/>
            <person name="Chang Y.J."/>
            <person name="Jeffries C.D."/>
            <person name="Rohde M."/>
            <person name="Goker M."/>
            <person name="Spring S."/>
            <person name="Woyke T."/>
            <person name="Bristow J."/>
            <person name="Eisen J.A."/>
            <person name="Markowitz V."/>
            <person name="Hugenholtz P."/>
            <person name="Kyrpides N.C."/>
            <person name="Klenk H.P."/>
        </authorList>
    </citation>
    <scope>NUCLEOTIDE SEQUENCE [LARGE SCALE GENOMIC DNA]</scope>
    <source>
        <strain evidence="6">ATCC 49924 / DSM 5501 / Z-7288</strain>
    </source>
</reference>
<dbReference type="FunFam" id="3.40.1280.10:FF:000008">
    <property type="entry name" value="Group 3 RNA methyltransferase TrmH"/>
    <property type="match status" value="1"/>
</dbReference>
<protein>
    <submittedName>
        <fullName evidence="5">RNA methyltransferase, TrmH family, group 3</fullName>
    </submittedName>
</protein>
<dbReference type="EMBL" id="CP002105">
    <property type="protein sequence ID" value="ADL11695.1"/>
    <property type="molecule type" value="Genomic_DNA"/>
</dbReference>
<evidence type="ECO:0000259" key="4">
    <source>
        <dbReference type="SMART" id="SM00967"/>
    </source>
</evidence>
<dbReference type="KEGG" id="aar:Acear_0144"/>
<dbReference type="Pfam" id="PF08032">
    <property type="entry name" value="SpoU_sub_bind"/>
    <property type="match status" value="1"/>
</dbReference>
<dbReference type="NCBIfam" id="TIGR00186">
    <property type="entry name" value="rRNA_methyl_3"/>
    <property type="match status" value="1"/>
</dbReference>
<dbReference type="Gene3D" id="3.40.1280.10">
    <property type="match status" value="1"/>
</dbReference>
<dbReference type="SUPFAM" id="SSF55315">
    <property type="entry name" value="L30e-like"/>
    <property type="match status" value="1"/>
</dbReference>
<dbReference type="PANTHER" id="PTHR46429:SF1">
    <property type="entry name" value="23S RRNA (GUANOSINE-2'-O-)-METHYLTRANSFERASE RLMB"/>
    <property type="match status" value="1"/>
</dbReference>
<dbReference type="AlphaFoldDB" id="D9QTD1"/>
<evidence type="ECO:0000256" key="1">
    <source>
        <dbReference type="ARBA" id="ARBA00007228"/>
    </source>
</evidence>